<evidence type="ECO:0000256" key="5">
    <source>
        <dbReference type="ARBA" id="ARBA00022525"/>
    </source>
</evidence>
<keyword evidence="6" id="KW-0812">Transmembrane</keyword>
<proteinExistence type="predicted"/>
<keyword evidence="13" id="KW-1185">Reference proteome</keyword>
<evidence type="ECO:0000259" key="11">
    <source>
        <dbReference type="PROSITE" id="PS51691"/>
    </source>
</evidence>
<dbReference type="SUPFAM" id="SSF103515">
    <property type="entry name" value="Autotransporter"/>
    <property type="match status" value="1"/>
</dbReference>
<dbReference type="GO" id="GO:0005576">
    <property type="term" value="C:extracellular region"/>
    <property type="evidence" value="ECO:0007669"/>
    <property type="project" value="UniProtKB-SubCell"/>
</dbReference>
<feature type="signal peptide" evidence="10">
    <location>
        <begin position="1"/>
        <end position="30"/>
    </location>
</feature>
<evidence type="ECO:0000256" key="1">
    <source>
        <dbReference type="ARBA" id="ARBA00004196"/>
    </source>
</evidence>
<comment type="subcellular location">
    <subcellularLocation>
        <location evidence="1">Cell envelope</location>
    </subcellularLocation>
    <subcellularLocation>
        <location evidence="2">Cell outer membrane</location>
    </subcellularLocation>
    <subcellularLocation>
        <location evidence="3">Secreted</location>
    </subcellularLocation>
</comment>
<dbReference type="Proteomes" id="UP000029733">
    <property type="component" value="Unassembled WGS sequence"/>
</dbReference>
<dbReference type="Gene3D" id="2.40.10.120">
    <property type="match status" value="1"/>
</dbReference>
<dbReference type="EMBL" id="JRPR02000007">
    <property type="protein sequence ID" value="TLD95739.1"/>
    <property type="molecule type" value="Genomic_DNA"/>
</dbReference>
<keyword evidence="9" id="KW-0998">Cell outer membrane</keyword>
<dbReference type="InterPro" id="IPR011050">
    <property type="entry name" value="Pectin_lyase_fold/virulence"/>
</dbReference>
<sequence length="1662" mass="180213">MRANKKNIQILRTYILSLCVLCSMAMELHAQRIVIDNFNYRDFLDFGQNKGSFSIDSQNIAIAGKESSLNLPNTPFVDFSAASNFGSLTHIGRGFVASANHVNNFDSIEQWRTWGLSTYNITREGGMSNPYGADNKFLRMDKYIVEGEANLADSAFQNTLDFSDTAAQKLNLQAFDKLLKNYENTEGKIHLYISGSGALSLYDKNGNATGSLQLEGSGERRGGGIGVLDESLTNYNKTQLCDWCTTSGIDFLYVPDGEFRNASSSGDSGSGIYAYDNAAKEWVLLGVLSRLPYTGSIPSRYAFVAKSDFNDYKANFEQGVNLALKAWNANNQGLESGANFIGFQGNKDIVFSGGGEVLVTSNILRNISGQSGGFIFADSANSVTYKFSSVAGQSFYFKGAGLDVGKNVTLEWSLRNESGDILHKVGEGTLVVKSNYTPLAGQNLGFLKVGQGSVILDSNVKLYEGIYIVSGRGGVELVSGKAEALGAIKDSNVTNSYILTQDSNKNMGIYFGSGGGSLDLKGNSLRLNTIAANDSNAVILNSSVTKSNLEIEGFGYDTNGNKTQNKTDTLIHASIGNLPTRDSQGNVTNSNATNIDIVYNGNKDSGANLIFANLIFDGNINTSGKLQGNNANITLQGHATTHAIVSNEADRNAIIQAHKNAGNPLSSDIDLSKPSSLNQNDYDTREFNFGSGIILQNSNLNVGRNAILSADITLDSNSKVTFGNNVRHFIDNKDGANIHSNGFGYYQKLESGTLSNAALINNSISYNGVINALGGVIESSISHFNATLNLSNNATLQAEYLTLDSNNSVTFSNSTGEIANLHIKDINSLNNKLNLNNSNLNITKRLIFENANVNLDSIESSLNQSGASLSKGYDITAFSNAKVSANVLNSNILAYNGGAISANLLNLSGEKNSIVVYDAGTSVNVADSINASDMESSYIIATNGAKIESKKLEFNNVKLANFIMNKDSNIIINETLSLKNSSLNMKLSDNANVKIKDLSLQDSKDSVLSLQNNARLESNSLNLNNSLLNLDSKNIIINEINLKNNSTLNYNADSKTTKSITLDNGSNLSFNADTTNIQNVTLSNNSTARFNEFSYQTQQISTDSNSALYFNSLNVGKNSKILNANANILQDLNLNDVGILGGNNGNNAAENRYHALNISQNLNLESSAKINVTFDKSVLNETNSNVEMGKFYTLLSAGNLNDNRIDKKINFTFADASKSFFMVSKVENNSIFIKFLESNPKTFIEVNKRINPAYSDIARILIEHNPNDSILDNAVSTDDYDKLNVYLSNIESNLNALSKNDLRKINTNILFSNNTSINSRVSSVRFAHKMQNMESALALNILDSKNIKVATDAQTPNPLKDSIESNLQNYKADSIAQDFIESKNAKITKQSKYRPLILNDALNNAWGSVSAGYFGGKSSMGFYSMNVGYDRLIKDTLVGVMAGYGSSNATLNALQDSSHIANFALYTHAPINNHEIASNLNMSAIFSKKTLSTKSLDSVTSDLANSTNFGLLWNLYYKYAFNLSAIKGFYQSIKPVAMMSVSAQNVGAVRGSMYKMQGYSDFASEIGVGLEYVIGKSNMYYSAQILARQGLFHTIDSINLSLSNATGSISYALRDDTTAFELNLNAAHNVKDRIYMQYNFASLVDIAGNYGIKGELKFGVLF</sequence>
<name>A0A4U8T7X0_9HELI</name>
<dbReference type="PROSITE" id="PS51691">
    <property type="entry name" value="PEPTIDASE_S6"/>
    <property type="match status" value="1"/>
</dbReference>
<comment type="caution">
    <text evidence="12">The sequence shown here is derived from an EMBL/GenBank/DDBJ whole genome shotgun (WGS) entry which is preliminary data.</text>
</comment>
<keyword evidence="8" id="KW-0472">Membrane</keyword>
<gene>
    <name evidence="12" type="ORF">LS71_007810</name>
</gene>
<evidence type="ECO:0000256" key="2">
    <source>
        <dbReference type="ARBA" id="ARBA00004442"/>
    </source>
</evidence>
<evidence type="ECO:0000313" key="12">
    <source>
        <dbReference type="EMBL" id="TLD95739.1"/>
    </source>
</evidence>
<dbReference type="RefSeq" id="WP_034353295.1">
    <property type="nucleotide sequence ID" value="NZ_JRPR02000007.1"/>
</dbReference>
<dbReference type="GO" id="GO:0006508">
    <property type="term" value="P:proteolysis"/>
    <property type="evidence" value="ECO:0007669"/>
    <property type="project" value="InterPro"/>
</dbReference>
<dbReference type="GO" id="GO:0009279">
    <property type="term" value="C:cell outer membrane"/>
    <property type="evidence" value="ECO:0007669"/>
    <property type="project" value="UniProtKB-SubCell"/>
</dbReference>
<dbReference type="InterPro" id="IPR012332">
    <property type="entry name" value="Autotransporter_pectin_lyase_C"/>
</dbReference>
<dbReference type="Pfam" id="PF02395">
    <property type="entry name" value="Peptidase_S6"/>
    <property type="match status" value="1"/>
</dbReference>
<dbReference type="InterPro" id="IPR000710">
    <property type="entry name" value="Peptidase_S6"/>
</dbReference>
<feature type="domain" description="Peptidase S6" evidence="11">
    <location>
        <begin position="32"/>
        <end position="312"/>
    </location>
</feature>
<dbReference type="SUPFAM" id="SSF51126">
    <property type="entry name" value="Pectin lyase-like"/>
    <property type="match status" value="1"/>
</dbReference>
<keyword evidence="5" id="KW-0964">Secreted</keyword>
<evidence type="ECO:0000256" key="8">
    <source>
        <dbReference type="ARBA" id="ARBA00023136"/>
    </source>
</evidence>
<evidence type="ECO:0000313" key="13">
    <source>
        <dbReference type="Proteomes" id="UP000029733"/>
    </source>
</evidence>
<dbReference type="OrthoDB" id="5318987at2"/>
<protein>
    <recommendedName>
        <fullName evidence="11">Peptidase S6 domain-containing protein</fullName>
    </recommendedName>
</protein>
<evidence type="ECO:0000256" key="9">
    <source>
        <dbReference type="ARBA" id="ARBA00023237"/>
    </source>
</evidence>
<keyword evidence="7 10" id="KW-0732">Signal</keyword>
<dbReference type="Gene3D" id="2.160.20.20">
    <property type="match status" value="1"/>
</dbReference>
<dbReference type="PRINTS" id="PR00921">
    <property type="entry name" value="IGASERPTASE"/>
</dbReference>
<reference evidence="12 13" key="1">
    <citation type="journal article" date="2014" name="Genome Announc.">
        <title>Draft genome sequences of eight enterohepatic helicobacter species isolated from both laboratory and wild rodents.</title>
        <authorList>
            <person name="Sheh A."/>
            <person name="Shen Z."/>
            <person name="Fox J.G."/>
        </authorList>
    </citation>
    <scope>NUCLEOTIDE SEQUENCE [LARGE SCALE GENOMIC DNA]</scope>
    <source>
        <strain evidence="12 13">MIT 09-6949</strain>
    </source>
</reference>
<evidence type="ECO:0000256" key="3">
    <source>
        <dbReference type="ARBA" id="ARBA00004613"/>
    </source>
</evidence>
<accession>A0A4U8T7X0</accession>
<evidence type="ECO:0000256" key="6">
    <source>
        <dbReference type="ARBA" id="ARBA00022692"/>
    </source>
</evidence>
<evidence type="ECO:0000256" key="7">
    <source>
        <dbReference type="ARBA" id="ARBA00022729"/>
    </source>
</evidence>
<evidence type="ECO:0000256" key="10">
    <source>
        <dbReference type="SAM" id="SignalP"/>
    </source>
</evidence>
<evidence type="ECO:0000256" key="4">
    <source>
        <dbReference type="ARBA" id="ARBA00022452"/>
    </source>
</evidence>
<dbReference type="InterPro" id="IPR030396">
    <property type="entry name" value="Peptidase_S6_dom"/>
</dbReference>
<organism evidence="12 13">
    <name type="scientific">Helicobacter jaachi</name>
    <dbReference type="NCBI Taxonomy" id="1677920"/>
    <lineage>
        <taxon>Bacteria</taxon>
        <taxon>Pseudomonadati</taxon>
        <taxon>Campylobacterota</taxon>
        <taxon>Epsilonproteobacteria</taxon>
        <taxon>Campylobacterales</taxon>
        <taxon>Helicobacteraceae</taxon>
        <taxon>Helicobacter</taxon>
    </lineage>
</organism>
<dbReference type="GO" id="GO:0004252">
    <property type="term" value="F:serine-type endopeptidase activity"/>
    <property type="evidence" value="ECO:0007669"/>
    <property type="project" value="InterPro"/>
</dbReference>
<feature type="chain" id="PRO_5020977957" description="Peptidase S6 domain-containing protein" evidence="10">
    <location>
        <begin position="31"/>
        <end position="1662"/>
    </location>
</feature>
<keyword evidence="4" id="KW-1134">Transmembrane beta strand</keyword>
<dbReference type="InterPro" id="IPR036709">
    <property type="entry name" value="Autotransporte_beta_dom_sf"/>
</dbReference>